<dbReference type="Pfam" id="PF05729">
    <property type="entry name" value="NACHT"/>
    <property type="match status" value="1"/>
</dbReference>
<feature type="transmembrane region" description="Helical" evidence="1">
    <location>
        <begin position="425"/>
        <end position="446"/>
    </location>
</feature>
<feature type="transmembrane region" description="Helical" evidence="1">
    <location>
        <begin position="544"/>
        <end position="570"/>
    </location>
</feature>
<keyword evidence="4" id="KW-1185">Reference proteome</keyword>
<keyword evidence="1" id="KW-0812">Transmembrane</keyword>
<feature type="transmembrane region" description="Helical" evidence="1">
    <location>
        <begin position="500"/>
        <end position="523"/>
    </location>
</feature>
<feature type="transmembrane region" description="Helical" evidence="1">
    <location>
        <begin position="33"/>
        <end position="54"/>
    </location>
</feature>
<proteinExistence type="predicted"/>
<dbReference type="InterPro" id="IPR027417">
    <property type="entry name" value="P-loop_NTPase"/>
</dbReference>
<sequence>MAPRTWVITAGIVLTAVVLLVLIRSSLDQSDAYSSIASALVAIGTAFAGVVLYLSRDQRPQAAEQEADALALELLGQWEPEIKHRRRRFGDQRLIPLSWTGTDIGPVRLRLDGRLDGNPDAAATRLADAFDQLPSRRLVVIGEPGSGKTFLGAMLTIGLLRRRTAGAAVPVFLSLSSWDPVADSLDDWLVRTIATTYYNGRHQAAKALLVSRLLLPILDGLDELPDHARRRAVNRLNDVLDGDRPLVLTCRIAEYEDLIAGGAPTLLRAPVVRVDPVSTTDVVIRLQPWPGIASHVADEPDGPVATALSTPLMLSLFAAAYENREPGELTAFTSRHAVEDHLVDLMVDTIYPDPKHRRWLTYLAEVLHRHDDHDFRWWQLARRTLSPWVAPVLGLLVAAVAYAVVASLRSSSAEITWESDPAHHISTNAPLVAMLFGVVVTSLWLAGGGREPGPVSAGSGGFWRGLLTGAALVLVPGLPILLVGADAFTQDLDSRSTLMTYAGALFALAVLAGAGVGLHELLASRTGGAGKAGPDDFLRHDRRSTLTSAAVTGLVVGALAVAVSTLGAAFGGHLGERVASTEHFPSIINLDLPALQTHVPWKLSWDNATALITTSALFVVLFAMAVLATRAWTRFVVARAALALTGRLPWRLMRFLAQARERGLLRIAGGGYQFWHVRLQERLVMRSERRARRRVPRPVVGGLVAVVLAGAGAVVWAVTPETCQATGWPEVDERMVRVSYRSASGCFAVLTNDDWHHLRHGPEDDRLLTAIGAHHRSADRWSLNQVAVLGALPDIARARWTEMLRGLAAAQEIHHGREGAPLVIEFTHTDSSHESSHDFHVVDRHYVGHTNDHRERGAVVTIDGTSSTRFTEDREAGWSIIGLQDDRLSEPDLSALAAQANGSALAQFVKERVELTNIQLADGVSGEECATVRSKEGNPVHVDLSDVRPTPDLLARLSTCAPESYLGVFVDDQDFREVAAQRARLVRTKPIDVTYLEGDFETIPAACRAKVSSSTAVTTCVATLTAVTRVRLTTEPDHPR</sequence>
<feature type="transmembrane region" description="Helical" evidence="1">
    <location>
        <begin position="699"/>
        <end position="718"/>
    </location>
</feature>
<evidence type="ECO:0000259" key="2">
    <source>
        <dbReference type="PROSITE" id="PS50837"/>
    </source>
</evidence>
<feature type="domain" description="NACHT" evidence="2">
    <location>
        <begin position="136"/>
        <end position="240"/>
    </location>
</feature>
<keyword evidence="1" id="KW-0472">Membrane</keyword>
<keyword evidence="1" id="KW-1133">Transmembrane helix</keyword>
<dbReference type="InterPro" id="IPR007111">
    <property type="entry name" value="NACHT_NTPase"/>
</dbReference>
<name>A0ABQ2UHE3_9PSEU</name>
<dbReference type="EMBL" id="BMRE01000009">
    <property type="protein sequence ID" value="GGU34547.1"/>
    <property type="molecule type" value="Genomic_DNA"/>
</dbReference>
<protein>
    <recommendedName>
        <fullName evidence="2">NACHT domain-containing protein</fullName>
    </recommendedName>
</protein>
<feature type="transmembrane region" description="Helical" evidence="1">
    <location>
        <begin position="7"/>
        <end position="27"/>
    </location>
</feature>
<comment type="caution">
    <text evidence="3">The sequence shown here is derived from an EMBL/GenBank/DDBJ whole genome shotgun (WGS) entry which is preliminary data.</text>
</comment>
<evidence type="ECO:0000256" key="1">
    <source>
        <dbReference type="SAM" id="Phobius"/>
    </source>
</evidence>
<dbReference type="PROSITE" id="PS50837">
    <property type="entry name" value="NACHT"/>
    <property type="match status" value="1"/>
</dbReference>
<dbReference type="Gene3D" id="3.40.50.300">
    <property type="entry name" value="P-loop containing nucleotide triphosphate hydrolases"/>
    <property type="match status" value="1"/>
</dbReference>
<dbReference type="RefSeq" id="WP_189254120.1">
    <property type="nucleotide sequence ID" value="NZ_BMRE01000009.1"/>
</dbReference>
<feature type="transmembrane region" description="Helical" evidence="1">
    <location>
        <begin position="466"/>
        <end position="488"/>
    </location>
</feature>
<feature type="transmembrane region" description="Helical" evidence="1">
    <location>
        <begin position="385"/>
        <end position="405"/>
    </location>
</feature>
<accession>A0ABQ2UHE3</accession>
<dbReference type="Proteomes" id="UP000649573">
    <property type="component" value="Unassembled WGS sequence"/>
</dbReference>
<evidence type="ECO:0000313" key="3">
    <source>
        <dbReference type="EMBL" id="GGU34547.1"/>
    </source>
</evidence>
<feature type="transmembrane region" description="Helical" evidence="1">
    <location>
        <begin position="608"/>
        <end position="629"/>
    </location>
</feature>
<dbReference type="SUPFAM" id="SSF52540">
    <property type="entry name" value="P-loop containing nucleoside triphosphate hydrolases"/>
    <property type="match status" value="1"/>
</dbReference>
<gene>
    <name evidence="3" type="ORF">GCM10010178_28540</name>
</gene>
<reference evidence="4" key="1">
    <citation type="journal article" date="2019" name="Int. J. Syst. Evol. Microbiol.">
        <title>The Global Catalogue of Microorganisms (GCM) 10K type strain sequencing project: providing services to taxonomists for standard genome sequencing and annotation.</title>
        <authorList>
            <consortium name="The Broad Institute Genomics Platform"/>
            <consortium name="The Broad Institute Genome Sequencing Center for Infectious Disease"/>
            <person name="Wu L."/>
            <person name="Ma J."/>
        </authorList>
    </citation>
    <scope>NUCLEOTIDE SEQUENCE [LARGE SCALE GENOMIC DNA]</scope>
    <source>
        <strain evidence="4">JCM 3296</strain>
    </source>
</reference>
<organism evidence="3 4">
    <name type="scientific">Lentzea flava</name>
    <dbReference type="NCBI Taxonomy" id="103732"/>
    <lineage>
        <taxon>Bacteria</taxon>
        <taxon>Bacillati</taxon>
        <taxon>Actinomycetota</taxon>
        <taxon>Actinomycetes</taxon>
        <taxon>Pseudonocardiales</taxon>
        <taxon>Pseudonocardiaceae</taxon>
        <taxon>Lentzea</taxon>
    </lineage>
</organism>
<evidence type="ECO:0000313" key="4">
    <source>
        <dbReference type="Proteomes" id="UP000649573"/>
    </source>
</evidence>